<accession>A0A2W5HK84</accession>
<keyword evidence="1" id="KW-1133">Transmembrane helix</keyword>
<dbReference type="InterPro" id="IPR009325">
    <property type="entry name" value="DUF983"/>
</dbReference>
<dbReference type="AlphaFoldDB" id="A0A2W5HK84"/>
<dbReference type="EMBL" id="QFOT01000037">
    <property type="protein sequence ID" value="PZP56112.1"/>
    <property type="molecule type" value="Genomic_DNA"/>
</dbReference>
<keyword evidence="1" id="KW-0472">Membrane</keyword>
<feature type="transmembrane region" description="Helical" evidence="1">
    <location>
        <begin position="77"/>
        <end position="98"/>
    </location>
</feature>
<gene>
    <name evidence="2" type="ORF">DI586_04760</name>
</gene>
<evidence type="ECO:0008006" key="4">
    <source>
        <dbReference type="Google" id="ProtNLM"/>
    </source>
</evidence>
<dbReference type="Proteomes" id="UP000249739">
    <property type="component" value="Unassembled WGS sequence"/>
</dbReference>
<evidence type="ECO:0000256" key="1">
    <source>
        <dbReference type="SAM" id="Phobius"/>
    </source>
</evidence>
<reference evidence="2 3" key="1">
    <citation type="submission" date="2017-08" db="EMBL/GenBank/DDBJ databases">
        <title>Infants hospitalized years apart are colonized by the same room-sourced microbial strains.</title>
        <authorList>
            <person name="Brooks B."/>
            <person name="Olm M.R."/>
            <person name="Firek B.A."/>
            <person name="Baker R."/>
            <person name="Thomas B.C."/>
            <person name="Morowitz M.J."/>
            <person name="Banfield J.F."/>
        </authorList>
    </citation>
    <scope>NUCLEOTIDE SEQUENCE [LARGE SCALE GENOMIC DNA]</scope>
    <source>
        <strain evidence="2">S2_006_000_R2_64</strain>
    </source>
</reference>
<name>A0A2W5HK84_9BACT</name>
<keyword evidence="1" id="KW-0812">Transmembrane</keyword>
<protein>
    <recommendedName>
        <fullName evidence="4">DUF983 domain-containing protein</fullName>
    </recommendedName>
</protein>
<sequence>MSDILQFVTQSFKCKCPRCGQGDLFKPGFLNLNETCSSCGLDLAKNDSADGPAVFLIFILGFLIVPLALLTDSVFQLPIWVHLFLWTPMCLGIIFGLLKPIKALVISLQWKHRASDWKK</sequence>
<feature type="transmembrane region" description="Helical" evidence="1">
    <location>
        <begin position="53"/>
        <end position="71"/>
    </location>
</feature>
<evidence type="ECO:0000313" key="2">
    <source>
        <dbReference type="EMBL" id="PZP56112.1"/>
    </source>
</evidence>
<dbReference type="Pfam" id="PF06170">
    <property type="entry name" value="DUF983"/>
    <property type="match status" value="1"/>
</dbReference>
<comment type="caution">
    <text evidence="2">The sequence shown here is derived from an EMBL/GenBank/DDBJ whole genome shotgun (WGS) entry which is preliminary data.</text>
</comment>
<proteinExistence type="predicted"/>
<organism evidence="2 3">
    <name type="scientific">Micavibrio aeruginosavorus</name>
    <dbReference type="NCBI Taxonomy" id="349221"/>
    <lineage>
        <taxon>Bacteria</taxon>
        <taxon>Pseudomonadati</taxon>
        <taxon>Bdellovibrionota</taxon>
        <taxon>Bdellovibrionia</taxon>
        <taxon>Bdellovibrionales</taxon>
        <taxon>Pseudobdellovibrionaceae</taxon>
        <taxon>Micavibrio</taxon>
    </lineage>
</organism>
<evidence type="ECO:0000313" key="3">
    <source>
        <dbReference type="Proteomes" id="UP000249739"/>
    </source>
</evidence>